<keyword evidence="2 4" id="KW-0808">Transferase</keyword>
<dbReference type="PANTHER" id="PTHR12400">
    <property type="entry name" value="INOSITOL POLYPHOSPHATE KINASE"/>
    <property type="match status" value="1"/>
</dbReference>
<evidence type="ECO:0000256" key="1">
    <source>
        <dbReference type="ARBA" id="ARBA00007374"/>
    </source>
</evidence>
<dbReference type="GO" id="GO:0000828">
    <property type="term" value="F:inositol hexakisphosphate kinase activity"/>
    <property type="evidence" value="ECO:0007669"/>
    <property type="project" value="TreeGrafter"/>
</dbReference>
<dbReference type="InterPro" id="IPR038286">
    <property type="entry name" value="IPK_sf"/>
</dbReference>
<dbReference type="SUPFAM" id="SSF56104">
    <property type="entry name" value="SAICAR synthase-like"/>
    <property type="match status" value="1"/>
</dbReference>
<dbReference type="OMA" id="MYDKMMA"/>
<reference evidence="6" key="1">
    <citation type="submission" date="2025-08" db="UniProtKB">
        <authorList>
            <consortium name="Ensembl"/>
        </authorList>
    </citation>
    <scope>IDENTIFICATION</scope>
</reference>
<evidence type="ECO:0000256" key="5">
    <source>
        <dbReference type="SAM" id="MobiDB-lite"/>
    </source>
</evidence>
<dbReference type="Ensembl" id="ENSMMOT00000016715.1">
    <property type="protein sequence ID" value="ENSMMOP00000016441.1"/>
    <property type="gene ID" value="ENSMMOG00000012534.1"/>
</dbReference>
<evidence type="ECO:0000256" key="3">
    <source>
        <dbReference type="ARBA" id="ARBA00022777"/>
    </source>
</evidence>
<reference evidence="6" key="2">
    <citation type="submission" date="2025-09" db="UniProtKB">
        <authorList>
            <consortium name="Ensembl"/>
        </authorList>
    </citation>
    <scope>IDENTIFICATION</scope>
</reference>
<dbReference type="GO" id="GO:0032958">
    <property type="term" value="P:inositol phosphate biosynthetic process"/>
    <property type="evidence" value="ECO:0007669"/>
    <property type="project" value="InterPro"/>
</dbReference>
<evidence type="ECO:0000313" key="7">
    <source>
        <dbReference type="Proteomes" id="UP000261620"/>
    </source>
</evidence>
<keyword evidence="3 4" id="KW-0418">Kinase</keyword>
<dbReference type="InterPro" id="IPR005522">
    <property type="entry name" value="IPK"/>
</dbReference>
<evidence type="ECO:0000313" key="6">
    <source>
        <dbReference type="Ensembl" id="ENSMMOP00000016441.1"/>
    </source>
</evidence>
<comment type="similarity">
    <text evidence="1 4">Belongs to the inositol phosphokinase (IPK) family.</text>
</comment>
<name>A0A3Q3WGM0_MOLML</name>
<dbReference type="GO" id="GO:0046854">
    <property type="term" value="P:phosphatidylinositol phosphate biosynthetic process"/>
    <property type="evidence" value="ECO:0007669"/>
    <property type="project" value="TreeGrafter"/>
</dbReference>
<feature type="region of interest" description="Disordered" evidence="5">
    <location>
        <begin position="1"/>
        <end position="20"/>
    </location>
</feature>
<dbReference type="Gene3D" id="3.30.470.160">
    <property type="entry name" value="Inositol polyphosphate kinase"/>
    <property type="match status" value="1"/>
</dbReference>
<dbReference type="EC" id="2.7.-.-" evidence="4"/>
<dbReference type="AlphaFoldDB" id="A0A3Q3WGM0"/>
<dbReference type="Proteomes" id="UP000261620">
    <property type="component" value="Unplaced"/>
</dbReference>
<accession>A0A3Q3WGM0</accession>
<dbReference type="GO" id="GO:0005634">
    <property type="term" value="C:nucleus"/>
    <property type="evidence" value="ECO:0007669"/>
    <property type="project" value="TreeGrafter"/>
</dbReference>
<sequence>DIESSLSPARTLCSPDDGTGTKSWHKLKTMVHWSPFVVSFKKRYPWVQLAGHANFQAGEFGRLLKRYCECEQQCLLKLMKDTLRPYVPGYYGVVQREEQDYNLMDDLLADFDSPSIMDCKMGSTYLEEELLKAREHPRLRKDMYEKMVAVDPGAPTEEERARQGVLKPRYMQWRETLSSTATMGFRIEGIKKADGTCNTNFKKTKHREQVMQALEDFVGGNTQILRLEELRSVLEHSHFFRTHEV</sequence>
<proteinExistence type="inferred from homology"/>
<dbReference type="GO" id="GO:0005737">
    <property type="term" value="C:cytoplasm"/>
    <property type="evidence" value="ECO:0007669"/>
    <property type="project" value="TreeGrafter"/>
</dbReference>
<keyword evidence="7" id="KW-1185">Reference proteome</keyword>
<dbReference type="STRING" id="94237.ENSMMOP00000016441"/>
<protein>
    <recommendedName>
        <fullName evidence="4">Kinase</fullName>
        <ecNumber evidence="4">2.7.-.-</ecNumber>
    </recommendedName>
</protein>
<evidence type="ECO:0000256" key="4">
    <source>
        <dbReference type="RuleBase" id="RU363090"/>
    </source>
</evidence>
<dbReference type="PANTHER" id="PTHR12400:SF106">
    <property type="entry name" value="INOSITOL-TRISPHOSPHATE 3-KINASE C"/>
    <property type="match status" value="1"/>
</dbReference>
<evidence type="ECO:0000256" key="2">
    <source>
        <dbReference type="ARBA" id="ARBA00022679"/>
    </source>
</evidence>
<organism evidence="6 7">
    <name type="scientific">Mola mola</name>
    <name type="common">Ocean sunfish</name>
    <name type="synonym">Tetraodon mola</name>
    <dbReference type="NCBI Taxonomy" id="94237"/>
    <lineage>
        <taxon>Eukaryota</taxon>
        <taxon>Metazoa</taxon>
        <taxon>Chordata</taxon>
        <taxon>Craniata</taxon>
        <taxon>Vertebrata</taxon>
        <taxon>Euteleostomi</taxon>
        <taxon>Actinopterygii</taxon>
        <taxon>Neopterygii</taxon>
        <taxon>Teleostei</taxon>
        <taxon>Neoteleostei</taxon>
        <taxon>Acanthomorphata</taxon>
        <taxon>Eupercaria</taxon>
        <taxon>Tetraodontiformes</taxon>
        <taxon>Molidae</taxon>
        <taxon>Mola</taxon>
    </lineage>
</organism>
<dbReference type="Pfam" id="PF03770">
    <property type="entry name" value="IPK"/>
    <property type="match status" value="1"/>
</dbReference>